<reference evidence="1 2" key="1">
    <citation type="submission" date="2019-03" db="EMBL/GenBank/DDBJ databases">
        <title>Genomics of glacier-inhabiting Cryobacterium strains.</title>
        <authorList>
            <person name="Liu Q."/>
            <person name="Xin Y.-H."/>
        </authorList>
    </citation>
    <scope>NUCLEOTIDE SEQUENCE [LARGE SCALE GENOMIC DNA]</scope>
    <source>
        <strain evidence="1 2">MDB1-5</strain>
    </source>
</reference>
<sequence length="187" mass="18201">MNKLLKGSLAGAVGVALLLGGAGTFASWNSTVTAGGAATIAAGTLSVTEPTPAAPGTWTSTVGTNAPVPITSIAAYKAVPGDVLTYTKVLNISATGDNLKATLSLSGAAITATSSSTFDTKLATALSSSAALTANLTAVTGGYSVVKGATTVTVTATITWPFGTSVDNSAQGGSVNLSNFSVLLTQI</sequence>
<dbReference type="NCBIfam" id="TIGR04088">
    <property type="entry name" value="cognate_SipW"/>
    <property type="match status" value="1"/>
</dbReference>
<dbReference type="NCBIfam" id="TIGR04089">
    <property type="entry name" value="exp_by_SipW_III"/>
    <property type="match status" value="1"/>
</dbReference>
<dbReference type="Proteomes" id="UP000297604">
    <property type="component" value="Unassembled WGS sequence"/>
</dbReference>
<evidence type="ECO:0000313" key="2">
    <source>
        <dbReference type="Proteomes" id="UP000297604"/>
    </source>
</evidence>
<dbReference type="EMBL" id="SOFS01000019">
    <property type="protein sequence ID" value="TFC20683.1"/>
    <property type="molecule type" value="Genomic_DNA"/>
</dbReference>
<dbReference type="InterPro" id="IPR024006">
    <property type="entry name" value="Alt_signal_exp_actinobact"/>
</dbReference>
<dbReference type="RefSeq" id="WP_134446719.1">
    <property type="nucleotide sequence ID" value="NZ_SOFS01000019.1"/>
</dbReference>
<proteinExistence type="predicted"/>
<name>A0ABY2IQN5_9MICO</name>
<gene>
    <name evidence="1" type="ORF">E3O46_10890</name>
</gene>
<evidence type="ECO:0000313" key="1">
    <source>
        <dbReference type="EMBL" id="TFC20683.1"/>
    </source>
</evidence>
<protein>
    <submittedName>
        <fullName evidence="1">Alternate-type signal peptide domain-containing protein</fullName>
    </submittedName>
</protein>
<comment type="caution">
    <text evidence="1">The sequence shown here is derived from an EMBL/GenBank/DDBJ whole genome shotgun (WGS) entry which is preliminary data.</text>
</comment>
<accession>A0ABY2IQN5</accession>
<organism evidence="1 2">
    <name type="scientific">Cryobacterium glucosi</name>
    <dbReference type="NCBI Taxonomy" id="1259175"/>
    <lineage>
        <taxon>Bacteria</taxon>
        <taxon>Bacillati</taxon>
        <taxon>Actinomycetota</taxon>
        <taxon>Actinomycetes</taxon>
        <taxon>Micrococcales</taxon>
        <taxon>Microbacteriaceae</taxon>
        <taxon>Cryobacterium</taxon>
    </lineage>
</organism>
<keyword evidence="2" id="KW-1185">Reference proteome</keyword>
<dbReference type="InterPro" id="IPR023833">
    <property type="entry name" value="Signal_pept_SipW-depend-type"/>
</dbReference>